<dbReference type="InterPro" id="IPR013830">
    <property type="entry name" value="SGNH_hydro"/>
</dbReference>
<protein>
    <recommendedName>
        <fullName evidence="1">SGNH hydrolase-type esterase domain-containing protein</fullName>
    </recommendedName>
</protein>
<sequence length="420" mass="47517">MKKLMGIRTKLFGHLFYLFFSGLIMIGCAKKDLRGLAVRPEERPQEETENPASGGAGVDTIHLHWPAYISLKDYLVPFTAADTIVHELILPIKQTESNASAHLLFPAKKILKVQDVYLEKEYQEHKDWVVNGREITLTAQSSMLFLRSAELLFGADKKMEGFYQEAKEPGYFVLYDEHRLFPLHQLAVTYIPDRGHTVPDQPLKVYDEKIHGKLERTLQKLKQGDPLKIVFYGNSIEVGGNTSGYLGVKPFMPNWTQLVVYQLRSTYSSEISYINNAKGGMVAQWGVENAEQRVANENPDLVVIAFGMNDGTFGVSEADFIGQLQRIMDITKKKNPACEFVLVSPMLANPLAIHSKSQESYRIPMLNLATKGVAVADVTLWHKWLLQNKSYQDMTSNNINHPNDYLARWYAHIVSAILTP</sequence>
<dbReference type="EMBL" id="PSKQ01000021">
    <property type="protein sequence ID" value="MBE8721855.1"/>
    <property type="molecule type" value="Genomic_DNA"/>
</dbReference>
<feature type="domain" description="SGNH hydrolase-type esterase" evidence="1">
    <location>
        <begin position="232"/>
        <end position="404"/>
    </location>
</feature>
<dbReference type="InterPro" id="IPR051532">
    <property type="entry name" value="Ester_Hydrolysis_Enzymes"/>
</dbReference>
<dbReference type="Pfam" id="PF13472">
    <property type="entry name" value="Lipase_GDSL_2"/>
    <property type="match status" value="1"/>
</dbReference>
<dbReference type="SUPFAM" id="SSF52266">
    <property type="entry name" value="SGNH hydrolase"/>
    <property type="match status" value="1"/>
</dbReference>
<evidence type="ECO:0000313" key="3">
    <source>
        <dbReference type="Proteomes" id="UP000618319"/>
    </source>
</evidence>
<dbReference type="Gene3D" id="3.40.50.1110">
    <property type="entry name" value="SGNH hydrolase"/>
    <property type="match status" value="1"/>
</dbReference>
<dbReference type="PANTHER" id="PTHR30383">
    <property type="entry name" value="THIOESTERASE 1/PROTEASE 1/LYSOPHOSPHOLIPASE L1"/>
    <property type="match status" value="1"/>
</dbReference>
<accession>A0ABR9T980</accession>
<evidence type="ECO:0000313" key="2">
    <source>
        <dbReference type="EMBL" id="MBE8721855.1"/>
    </source>
</evidence>
<dbReference type="PROSITE" id="PS51257">
    <property type="entry name" value="PROKAR_LIPOPROTEIN"/>
    <property type="match status" value="1"/>
</dbReference>
<evidence type="ECO:0000259" key="1">
    <source>
        <dbReference type="Pfam" id="PF13472"/>
    </source>
</evidence>
<comment type="caution">
    <text evidence="2">The sequence shown here is derived from an EMBL/GenBank/DDBJ whole genome shotgun (WGS) entry which is preliminary data.</text>
</comment>
<organism evidence="2 3">
    <name type="scientific">Sphingobacterium pedocola</name>
    <dbReference type="NCBI Taxonomy" id="2082722"/>
    <lineage>
        <taxon>Bacteria</taxon>
        <taxon>Pseudomonadati</taxon>
        <taxon>Bacteroidota</taxon>
        <taxon>Sphingobacteriia</taxon>
        <taxon>Sphingobacteriales</taxon>
        <taxon>Sphingobacteriaceae</taxon>
        <taxon>Sphingobacterium</taxon>
    </lineage>
</organism>
<dbReference type="CDD" id="cd00229">
    <property type="entry name" value="SGNH_hydrolase"/>
    <property type="match status" value="1"/>
</dbReference>
<keyword evidence="3" id="KW-1185">Reference proteome</keyword>
<name>A0ABR9T980_9SPHI</name>
<proteinExistence type="predicted"/>
<dbReference type="Proteomes" id="UP000618319">
    <property type="component" value="Unassembled WGS sequence"/>
</dbReference>
<dbReference type="RefSeq" id="WP_196939782.1">
    <property type="nucleotide sequence ID" value="NZ_MU158690.1"/>
</dbReference>
<reference evidence="2 3" key="1">
    <citation type="submission" date="2018-02" db="EMBL/GenBank/DDBJ databases">
        <title>Sphingobacterium KA21.</title>
        <authorList>
            <person name="Vasarhelyi B.M."/>
            <person name="Deshmukh S."/>
            <person name="Balint B."/>
            <person name="Kukolya J."/>
        </authorList>
    </citation>
    <scope>NUCLEOTIDE SEQUENCE [LARGE SCALE GENOMIC DNA]</scope>
    <source>
        <strain evidence="2 3">Ka21</strain>
    </source>
</reference>
<gene>
    <name evidence="2" type="ORF">C4F40_14095</name>
</gene>
<dbReference type="InterPro" id="IPR036514">
    <property type="entry name" value="SGNH_hydro_sf"/>
</dbReference>